<keyword evidence="3" id="KW-1185">Reference proteome</keyword>
<dbReference type="EMBL" id="JBHSFQ010000018">
    <property type="protein sequence ID" value="MFC4563788.1"/>
    <property type="molecule type" value="Genomic_DNA"/>
</dbReference>
<evidence type="ECO:0000313" key="2">
    <source>
        <dbReference type="EMBL" id="MFC4563788.1"/>
    </source>
</evidence>
<protein>
    <submittedName>
        <fullName evidence="2">Uncharacterized protein</fullName>
    </submittedName>
</protein>
<gene>
    <name evidence="2" type="ORF">ACFO4E_18160</name>
</gene>
<organism evidence="2 3">
    <name type="scientific">Nocardiopsis mangrovi</name>
    <dbReference type="NCBI Taxonomy" id="1179818"/>
    <lineage>
        <taxon>Bacteria</taxon>
        <taxon>Bacillati</taxon>
        <taxon>Actinomycetota</taxon>
        <taxon>Actinomycetes</taxon>
        <taxon>Streptosporangiales</taxon>
        <taxon>Nocardiopsidaceae</taxon>
        <taxon>Nocardiopsis</taxon>
    </lineage>
</organism>
<evidence type="ECO:0000256" key="1">
    <source>
        <dbReference type="SAM" id="MobiDB-lite"/>
    </source>
</evidence>
<dbReference type="RefSeq" id="WP_378576362.1">
    <property type="nucleotide sequence ID" value="NZ_JBHSFQ010000018.1"/>
</dbReference>
<comment type="caution">
    <text evidence="2">The sequence shown here is derived from an EMBL/GenBank/DDBJ whole genome shotgun (WGS) entry which is preliminary data.</text>
</comment>
<accession>A0ABV9E2H8</accession>
<evidence type="ECO:0000313" key="3">
    <source>
        <dbReference type="Proteomes" id="UP001595923"/>
    </source>
</evidence>
<dbReference type="Proteomes" id="UP001595923">
    <property type="component" value="Unassembled WGS sequence"/>
</dbReference>
<proteinExistence type="predicted"/>
<feature type="compositionally biased region" description="Basic and acidic residues" evidence="1">
    <location>
        <begin position="62"/>
        <end position="75"/>
    </location>
</feature>
<feature type="region of interest" description="Disordered" evidence="1">
    <location>
        <begin position="59"/>
        <end position="80"/>
    </location>
</feature>
<reference evidence="3" key="1">
    <citation type="journal article" date="2019" name="Int. J. Syst. Evol. Microbiol.">
        <title>The Global Catalogue of Microorganisms (GCM) 10K type strain sequencing project: providing services to taxonomists for standard genome sequencing and annotation.</title>
        <authorList>
            <consortium name="The Broad Institute Genomics Platform"/>
            <consortium name="The Broad Institute Genome Sequencing Center for Infectious Disease"/>
            <person name="Wu L."/>
            <person name="Ma J."/>
        </authorList>
    </citation>
    <scope>NUCLEOTIDE SEQUENCE [LARGE SCALE GENOMIC DNA]</scope>
    <source>
        <strain evidence="3">XZYJ18</strain>
    </source>
</reference>
<name>A0ABV9E2H8_9ACTN</name>
<feature type="region of interest" description="Disordered" evidence="1">
    <location>
        <begin position="1"/>
        <end position="22"/>
    </location>
</feature>
<sequence length="95" mass="9500">MRRTIKAGAVSRSAGCGPADRTAESVAASGGAAPKAPRNRAARIPMGILIALTLGDFGDGETAPRDGRDETDRFAGGEFEIGGGIDEGLKAVGGT</sequence>